<feature type="compositionally biased region" description="Polar residues" evidence="2">
    <location>
        <begin position="1573"/>
        <end position="1582"/>
    </location>
</feature>
<feature type="region of interest" description="Disordered" evidence="2">
    <location>
        <begin position="773"/>
        <end position="793"/>
    </location>
</feature>
<evidence type="ECO:0000313" key="4">
    <source>
        <dbReference type="EMBL" id="GLI66127.1"/>
    </source>
</evidence>
<feature type="compositionally biased region" description="Gly residues" evidence="2">
    <location>
        <begin position="399"/>
        <end position="416"/>
    </location>
</feature>
<sequence length="1644" mass="172669">MEQADEDKLIEDAIAALDRLLEEVGCLNHGDTEDSFPPPLSAIQQGNDCRAAERAVCVCYVGGGATPGGGGGRVNGGTGVVDGAWDSEAACSGATGQQKQPMLPNQQPQPQPQHHQQQQQQQRHQNPKRWALHSALVNHHLHKQGNDDPPNRSANHHDHLRNLQPHSAPDHDHADSLAGDEGTAGGANGNRLARSGTAATMPYPPPLASRPPSPTSQSPLLLRGSEPQTGPDALSSESTAVGLSKATPTPTRLSRTPALRRRGIAFSITPDQDEALARALEKARRMSDTVNGSGDLVLSLLANRGCGRTSLQEDRLGVDGAEGTGGIVPENGTGAAFERAFSKGHSGSRRHSKNVVLSNTELLNDLVDEALANRPDDYRSGTGIRGPASAAPATRQGETRGGGGGNNGGGNNGGGANVVDKSPTGGGGGRLGPEQGLMLWTGNKSRVERARLAVRLLQATDLSRTKEDKQIDPYAVVSCEGKTYTSKAVMKSKDPFWDEFFVFDVPQPAFAELKVKVYDHLRCWRPVFMGQVHVPVKSIAEFPARYSQPTWHQMRSRAGKLKGQVQMQLFYTAEWVHRALNVLACTWNVGNAEPPQDLNPWLQGVQSLQHDLVAIGVQECLYKVGAGAMDAANQMAEEEYGMGEEGAQPYDTYAGNAFGGLENNEGGTSEHRENSPYNSNGHCANGLYSNYVSNGLANGHIHGFTHRSSNEPDSGQKLSNQGLAVLDNTTSLLESAANRGANGNNGLPTDIPSSSTNAPAAVNHGSRLRLSVLVPSGGGAGGGSSAAVTPRGGTSPSNLAVNFDATDSGTGPGTVTDGVGSTTCSGVATRESSTTMPTGAPSPPPFSTSNQRLPHRVRTAHNLMTLGQQQQVAGAGSADSRSSHNGGGAPQPPLPSRSLLTAAAARRRSGVIESAPNYHPALNRVLSMAAGWPPQTAPAIAAANAPSAADVSFSSARGALQPSAGSAATFGRPSVSNNAAAGSIGGGGPAVRGTTTQGKAAQQTYKSKGVLTDMTKVGGEFRDLWEERLKEAVGPGYFMVASAHMGQIRLLLFARNDVYAAISDVRTAKQATGVAGVATNKGGVGISLRVWETTMAFVNSHLAAHQDRTRARNNNYREIIRGLKLDCQGSNMDVLTAFHHVIWVGDLNYRLDYGQQASNPTESPTQADFAALVTDVQQGAFAKLLEVDQLRREMAAKRVFLGFHEGPINFEPSFKVLRRRGYEYNPQRSPAYCDRILYRSNLPLKQIRVVSYFSPSEIATSDHKPVGAVLVVPTVWRTTVDEYPSGPGGRSQGLSGYLTASESVLSYSQYLPRGIHSHPHQKPHAQVRLIFTLLRAHGLFMLRSRRRSSVSANTEFPSPQLLLSAPCMRDSMVRSRVATQTREPLWADAEHAGLGPLVVELKSASLAEMAHFRLWVRVFDLRGAEKGARLGGGGGGGGGGGSGGNGGNGKGTGGGGYKDGRGKGDGGGGGGGSGTSGNVLARGVLPLVEAVTSLLQDPNGVAPFKTMLELHGLPAGTLEGNMRLEVVERSKTLERTHGSARTALYEISESFGARGSAQSRNSGGASGLGLMAKTSSRRSNTGHGYFAAPEAEGAGGDSVAAGGGGFGSVGTFFASLRRTLTMSAVTPQQVPLQPPQPLYDASGS</sequence>
<feature type="compositionally biased region" description="Polar residues" evidence="2">
    <location>
        <begin position="235"/>
        <end position="254"/>
    </location>
</feature>
<evidence type="ECO:0000259" key="3">
    <source>
        <dbReference type="PROSITE" id="PS50004"/>
    </source>
</evidence>
<dbReference type="CDD" id="cd00030">
    <property type="entry name" value="C2"/>
    <property type="match status" value="1"/>
</dbReference>
<dbReference type="InterPro" id="IPR000008">
    <property type="entry name" value="C2_dom"/>
</dbReference>
<dbReference type="Pfam" id="PF22669">
    <property type="entry name" value="Exo_endo_phos2"/>
    <property type="match status" value="1"/>
</dbReference>
<dbReference type="InterPro" id="IPR046985">
    <property type="entry name" value="IP5"/>
</dbReference>
<feature type="region of interest" description="Disordered" evidence="2">
    <location>
        <begin position="92"/>
        <end position="128"/>
    </location>
</feature>
<dbReference type="InterPro" id="IPR000300">
    <property type="entry name" value="IPPc"/>
</dbReference>
<feature type="compositionally biased region" description="Gly residues" evidence="2">
    <location>
        <begin position="1430"/>
        <end position="1457"/>
    </location>
</feature>
<feature type="compositionally biased region" description="Gly residues" evidence="2">
    <location>
        <begin position="1465"/>
        <end position="1474"/>
    </location>
</feature>
<comment type="caution">
    <text evidence="4">The sequence shown here is derived from an EMBL/GenBank/DDBJ whole genome shotgun (WGS) entry which is preliminary data.</text>
</comment>
<feature type="compositionally biased region" description="Low complexity" evidence="2">
    <location>
        <begin position="736"/>
        <end position="746"/>
    </location>
</feature>
<feature type="compositionally biased region" description="Low complexity" evidence="2">
    <location>
        <begin position="869"/>
        <end position="878"/>
    </location>
</feature>
<protein>
    <recommendedName>
        <fullName evidence="3">C2 domain-containing protein</fullName>
    </recommendedName>
</protein>
<gene>
    <name evidence="4" type="ORF">VaNZ11_009857</name>
</gene>
<proteinExistence type="inferred from homology"/>
<feature type="region of interest" description="Disordered" evidence="2">
    <location>
        <begin position="373"/>
        <end position="436"/>
    </location>
</feature>
<dbReference type="Pfam" id="PF00168">
    <property type="entry name" value="C2"/>
    <property type="match status" value="1"/>
</dbReference>
<organism evidence="4 5">
    <name type="scientific">Volvox africanus</name>
    <dbReference type="NCBI Taxonomy" id="51714"/>
    <lineage>
        <taxon>Eukaryota</taxon>
        <taxon>Viridiplantae</taxon>
        <taxon>Chlorophyta</taxon>
        <taxon>core chlorophytes</taxon>
        <taxon>Chlorophyceae</taxon>
        <taxon>CS clade</taxon>
        <taxon>Chlamydomonadales</taxon>
        <taxon>Volvocaceae</taxon>
        <taxon>Volvox</taxon>
    </lineage>
</organism>
<feature type="compositionally biased region" description="Low complexity" evidence="2">
    <location>
        <begin position="991"/>
        <end position="1004"/>
    </location>
</feature>
<dbReference type="InterPro" id="IPR035892">
    <property type="entry name" value="C2_domain_sf"/>
</dbReference>
<dbReference type="EMBL" id="BSDZ01000028">
    <property type="protein sequence ID" value="GLI66127.1"/>
    <property type="molecule type" value="Genomic_DNA"/>
</dbReference>
<dbReference type="Gene3D" id="3.60.10.10">
    <property type="entry name" value="Endonuclease/exonuclease/phosphatase"/>
    <property type="match status" value="2"/>
</dbReference>
<feature type="region of interest" description="Disordered" evidence="2">
    <location>
        <begin position="981"/>
        <end position="1004"/>
    </location>
</feature>
<feature type="region of interest" description="Disordered" evidence="2">
    <location>
        <begin position="1430"/>
        <end position="1474"/>
    </location>
</feature>
<accession>A0ABQ5S9W5</accession>
<feature type="region of interest" description="Disordered" evidence="2">
    <location>
        <begin position="869"/>
        <end position="896"/>
    </location>
</feature>
<dbReference type="SUPFAM" id="SSF49562">
    <property type="entry name" value="C2 domain (Calcium/lipid-binding domain, CaLB)"/>
    <property type="match status" value="1"/>
</dbReference>
<feature type="region of interest" description="Disordered" evidence="2">
    <location>
        <begin position="141"/>
        <end position="257"/>
    </location>
</feature>
<dbReference type="PROSITE" id="PS50004">
    <property type="entry name" value="C2"/>
    <property type="match status" value="1"/>
</dbReference>
<evidence type="ECO:0000256" key="1">
    <source>
        <dbReference type="ARBA" id="ARBA00010768"/>
    </source>
</evidence>
<dbReference type="SUPFAM" id="SSF56219">
    <property type="entry name" value="DNase I-like"/>
    <property type="match status" value="1"/>
</dbReference>
<dbReference type="Gene3D" id="2.60.40.150">
    <property type="entry name" value="C2 domain"/>
    <property type="match status" value="1"/>
</dbReference>
<feature type="compositionally biased region" description="Pro residues" evidence="2">
    <location>
        <begin position="202"/>
        <end position="214"/>
    </location>
</feature>
<feature type="domain" description="C2" evidence="3">
    <location>
        <begin position="432"/>
        <end position="552"/>
    </location>
</feature>
<feature type="region of interest" description="Disordered" evidence="2">
    <location>
        <begin position="827"/>
        <end position="852"/>
    </location>
</feature>
<evidence type="ECO:0000313" key="5">
    <source>
        <dbReference type="Proteomes" id="UP001165090"/>
    </source>
</evidence>
<dbReference type="PANTHER" id="PTHR11200:SF291">
    <property type="entry name" value="INOSITOL 5-PHOSPHATASE"/>
    <property type="match status" value="1"/>
</dbReference>
<feature type="compositionally biased region" description="Low complexity" evidence="2">
    <location>
        <begin position="97"/>
        <end position="124"/>
    </location>
</feature>
<keyword evidence="5" id="KW-1185">Reference proteome</keyword>
<feature type="region of interest" description="Disordered" evidence="2">
    <location>
        <begin position="1552"/>
        <end position="1588"/>
    </location>
</feature>
<dbReference type="SMART" id="SM00128">
    <property type="entry name" value="IPPc"/>
    <property type="match status" value="1"/>
</dbReference>
<dbReference type="SMART" id="SM00239">
    <property type="entry name" value="C2"/>
    <property type="match status" value="1"/>
</dbReference>
<feature type="region of interest" description="Disordered" evidence="2">
    <location>
        <begin position="736"/>
        <end position="761"/>
    </location>
</feature>
<reference evidence="4 5" key="1">
    <citation type="journal article" date="2023" name="IScience">
        <title>Expanded male sex-determining region conserved during the evolution of homothallism in the green alga Volvox.</title>
        <authorList>
            <person name="Yamamoto K."/>
            <person name="Matsuzaki R."/>
            <person name="Mahakham W."/>
            <person name="Heman W."/>
            <person name="Sekimoto H."/>
            <person name="Kawachi M."/>
            <person name="Minakuchi Y."/>
            <person name="Toyoda A."/>
            <person name="Nozaki H."/>
        </authorList>
    </citation>
    <scope>NUCLEOTIDE SEQUENCE [LARGE SCALE GENOMIC DNA]</scope>
    <source>
        <strain evidence="4 5">NIES-4468</strain>
    </source>
</reference>
<comment type="similarity">
    <text evidence="1">Belongs to the inositol polyphosphate 5-phosphatase family.</text>
</comment>
<dbReference type="Proteomes" id="UP001165090">
    <property type="component" value="Unassembled WGS sequence"/>
</dbReference>
<feature type="compositionally biased region" description="Basic and acidic residues" evidence="2">
    <location>
        <begin position="144"/>
        <end position="161"/>
    </location>
</feature>
<dbReference type="InterPro" id="IPR036691">
    <property type="entry name" value="Endo/exonu/phosph_ase_sf"/>
</dbReference>
<name>A0ABQ5S9W5_9CHLO</name>
<dbReference type="PANTHER" id="PTHR11200">
    <property type="entry name" value="INOSITOL 5-PHOSPHATASE"/>
    <property type="match status" value="1"/>
</dbReference>
<evidence type="ECO:0000256" key="2">
    <source>
        <dbReference type="SAM" id="MobiDB-lite"/>
    </source>
</evidence>